<reference evidence="3" key="1">
    <citation type="journal article" date="2019" name="Int. J. Syst. Evol. Microbiol.">
        <title>The Global Catalogue of Microorganisms (GCM) 10K type strain sequencing project: providing services to taxonomists for standard genome sequencing and annotation.</title>
        <authorList>
            <consortium name="The Broad Institute Genomics Platform"/>
            <consortium name="The Broad Institute Genome Sequencing Center for Infectious Disease"/>
            <person name="Wu L."/>
            <person name="Ma J."/>
        </authorList>
    </citation>
    <scope>NUCLEOTIDE SEQUENCE [LARGE SCALE GENOMIC DNA]</scope>
    <source>
        <strain evidence="3">JCM 16548</strain>
    </source>
</reference>
<dbReference type="CDD" id="cd02509">
    <property type="entry name" value="GDP-M1P_Guanylyltransferase"/>
    <property type="match status" value="1"/>
</dbReference>
<evidence type="ECO:0000259" key="1">
    <source>
        <dbReference type="Pfam" id="PF00483"/>
    </source>
</evidence>
<dbReference type="Proteomes" id="UP001500051">
    <property type="component" value="Unassembled WGS sequence"/>
</dbReference>
<comment type="caution">
    <text evidence="2">The sequence shown here is derived from an EMBL/GenBank/DDBJ whole genome shotgun (WGS) entry which is preliminary data.</text>
</comment>
<dbReference type="PANTHER" id="PTHR46390">
    <property type="entry name" value="MANNOSE-1-PHOSPHATE GUANYLYLTRANSFERASE"/>
    <property type="match status" value="1"/>
</dbReference>
<dbReference type="Gene3D" id="3.90.550.10">
    <property type="entry name" value="Spore Coat Polysaccharide Biosynthesis Protein SpsA, Chain A"/>
    <property type="match status" value="1"/>
</dbReference>
<accession>A0ABP7CLN0</accession>
<proteinExistence type="predicted"/>
<dbReference type="Pfam" id="PF00483">
    <property type="entry name" value="NTP_transferase"/>
    <property type="match status" value="1"/>
</dbReference>
<feature type="domain" description="Nucleotidyl transferase" evidence="1">
    <location>
        <begin position="5"/>
        <end position="279"/>
    </location>
</feature>
<dbReference type="InterPro" id="IPR049577">
    <property type="entry name" value="GMPP_N"/>
</dbReference>
<evidence type="ECO:0000313" key="3">
    <source>
        <dbReference type="Proteomes" id="UP001500051"/>
    </source>
</evidence>
<keyword evidence="2" id="KW-0548">Nucleotidyltransferase</keyword>
<protein>
    <submittedName>
        <fullName evidence="2">Mannose-1-phosphate guanylyltransferase</fullName>
    </submittedName>
</protein>
<keyword evidence="3" id="KW-1185">Reference proteome</keyword>
<dbReference type="InterPro" id="IPR029044">
    <property type="entry name" value="Nucleotide-diphossugar_trans"/>
</dbReference>
<keyword evidence="2" id="KW-0808">Transferase</keyword>
<dbReference type="InterPro" id="IPR005835">
    <property type="entry name" value="NTP_transferase_dom"/>
</dbReference>
<dbReference type="SUPFAM" id="SSF53448">
    <property type="entry name" value="Nucleotide-diphospho-sugar transferases"/>
    <property type="match status" value="1"/>
</dbReference>
<organism evidence="2 3">
    <name type="scientific">Microlunatus aurantiacus</name>
    <dbReference type="NCBI Taxonomy" id="446786"/>
    <lineage>
        <taxon>Bacteria</taxon>
        <taxon>Bacillati</taxon>
        <taxon>Actinomycetota</taxon>
        <taxon>Actinomycetes</taxon>
        <taxon>Propionibacteriales</taxon>
        <taxon>Propionibacteriaceae</taxon>
        <taxon>Microlunatus</taxon>
    </lineage>
</organism>
<dbReference type="InterPro" id="IPR051161">
    <property type="entry name" value="Mannose-6P_isomerase_type2"/>
</dbReference>
<dbReference type="RefSeq" id="WP_344810724.1">
    <property type="nucleotide sequence ID" value="NZ_BAAAYX010000002.1"/>
</dbReference>
<sequence length="359" mass="39484">MRHVLIMAGGSGKRLWPLSRQDMPKQLLRILGGQSLLRLAYERLEGVVDPSRVWVCTGADYAHVVAAELPELDPANILGEPEGRDSMNAIAWTAAVLAERDPEAVMAVVASDHIMRPTAAFQEALAQGFEVAENDPHALVTFGVVPSTAHTGYGYLHQGEALPDRPDVRRVLAFKEKPDRPTAESYLESGDYWWNSGMFVWRASTVLDILRQLLPDTHRLVTELAARPERLAEIYPMLAKISVDYAVMEPVSQGRTDAHVVAVQLPIIWHDVGGYPSLRRQLPWDEHGNAVTGTAVVVGSRDNLVLNECADGRLLAVFGMTDTVMVQTDKITVVAPLGESERIKELVVEVTARLGQSYA</sequence>
<evidence type="ECO:0000313" key="2">
    <source>
        <dbReference type="EMBL" id="GAA3692760.1"/>
    </source>
</evidence>
<dbReference type="GO" id="GO:0016779">
    <property type="term" value="F:nucleotidyltransferase activity"/>
    <property type="evidence" value="ECO:0007669"/>
    <property type="project" value="UniProtKB-KW"/>
</dbReference>
<name>A0ABP7CLN0_9ACTN</name>
<dbReference type="SUPFAM" id="SSF159283">
    <property type="entry name" value="Guanosine diphospho-D-mannose pyrophosphorylase/mannose-6-phosphate isomerase linker domain"/>
    <property type="match status" value="1"/>
</dbReference>
<gene>
    <name evidence="2" type="ORF">GCM10022204_05380</name>
</gene>
<dbReference type="PANTHER" id="PTHR46390:SF1">
    <property type="entry name" value="MANNOSE-1-PHOSPHATE GUANYLYLTRANSFERASE"/>
    <property type="match status" value="1"/>
</dbReference>
<dbReference type="EMBL" id="BAAAYX010000002">
    <property type="protein sequence ID" value="GAA3692760.1"/>
    <property type="molecule type" value="Genomic_DNA"/>
</dbReference>